<dbReference type="PROSITE" id="PS51679">
    <property type="entry name" value="SAM_MT_C5"/>
    <property type="match status" value="1"/>
</dbReference>
<evidence type="ECO:0000259" key="9">
    <source>
        <dbReference type="PROSITE" id="PS51680"/>
    </source>
</evidence>
<dbReference type="Pfam" id="PF00145">
    <property type="entry name" value="DNA_methylase"/>
    <property type="match status" value="1"/>
</dbReference>
<dbReference type="GO" id="GO:0003677">
    <property type="term" value="F:DNA binding"/>
    <property type="evidence" value="ECO:0007669"/>
    <property type="project" value="UniProtKB-KW"/>
</dbReference>
<dbReference type="SUPFAM" id="SSF53335">
    <property type="entry name" value="S-adenosyl-L-methionine-dependent methyltransferases"/>
    <property type="match status" value="1"/>
</dbReference>
<dbReference type="Proteomes" id="UP001297422">
    <property type="component" value="Unassembled WGS sequence"/>
</dbReference>
<reference evidence="10" key="1">
    <citation type="submission" date="2021-10" db="EMBL/GenBank/DDBJ databases">
        <title>Collection of gut derived symbiotic bacterial strains cultured from healthy donors.</title>
        <authorList>
            <person name="Lin H."/>
            <person name="Littmann E."/>
            <person name="Claire K."/>
            <person name="Pamer E."/>
        </authorList>
    </citation>
    <scope>NUCLEOTIDE SEQUENCE</scope>
    <source>
        <strain evidence="10">MSK.23.4</strain>
    </source>
</reference>
<evidence type="ECO:0000256" key="5">
    <source>
        <dbReference type="ARBA" id="ARBA00022737"/>
    </source>
</evidence>
<keyword evidence="4 8" id="KW-0949">S-adenosyl-L-methionine</keyword>
<evidence type="ECO:0000256" key="7">
    <source>
        <dbReference type="ARBA" id="ARBA00023125"/>
    </source>
</evidence>
<evidence type="ECO:0000256" key="6">
    <source>
        <dbReference type="ARBA" id="ARBA00022747"/>
    </source>
</evidence>
<dbReference type="EC" id="2.1.1.37" evidence="1"/>
<dbReference type="GO" id="GO:0003886">
    <property type="term" value="F:DNA (cytosine-5-)-methyltransferase activity"/>
    <property type="evidence" value="ECO:0007669"/>
    <property type="project" value="UniProtKB-EC"/>
</dbReference>
<gene>
    <name evidence="10" type="ORF">LIQ10_12365</name>
</gene>
<dbReference type="AlphaFoldDB" id="A0AAJ1B0F1"/>
<evidence type="ECO:0000313" key="10">
    <source>
        <dbReference type="EMBL" id="MCB5494522.1"/>
    </source>
</evidence>
<dbReference type="InterPro" id="IPR030380">
    <property type="entry name" value="SAM_MeTfrase_DRM"/>
</dbReference>
<accession>A0AAJ1B0F1</accession>
<dbReference type="RefSeq" id="WP_173879110.1">
    <property type="nucleotide sequence ID" value="NZ_JAAIMT010000016.1"/>
</dbReference>
<dbReference type="GO" id="GO:0032259">
    <property type="term" value="P:methylation"/>
    <property type="evidence" value="ECO:0007669"/>
    <property type="project" value="UniProtKB-KW"/>
</dbReference>
<feature type="active site" evidence="8">
    <location>
        <position position="89"/>
    </location>
</feature>
<dbReference type="InterPro" id="IPR050390">
    <property type="entry name" value="C5-Methyltransferase"/>
</dbReference>
<name>A0AAJ1B0F1_MEDGN</name>
<dbReference type="PROSITE" id="PS51680">
    <property type="entry name" value="SAM_MT_DRM"/>
    <property type="match status" value="1"/>
</dbReference>
<dbReference type="InterPro" id="IPR018117">
    <property type="entry name" value="C5_DNA_meth_AS"/>
</dbReference>
<dbReference type="EMBL" id="JAJBNC010000019">
    <property type="protein sequence ID" value="MCB5494522.1"/>
    <property type="molecule type" value="Genomic_DNA"/>
</dbReference>
<evidence type="ECO:0000256" key="1">
    <source>
        <dbReference type="ARBA" id="ARBA00011975"/>
    </source>
</evidence>
<comment type="caution">
    <text evidence="10">The sequence shown here is derived from an EMBL/GenBank/DDBJ whole genome shotgun (WGS) entry which is preliminary data.</text>
</comment>
<evidence type="ECO:0000256" key="2">
    <source>
        <dbReference type="ARBA" id="ARBA00022603"/>
    </source>
</evidence>
<keyword evidence="3 8" id="KW-0808">Transferase</keyword>
<keyword evidence="6" id="KW-0680">Restriction system</keyword>
<dbReference type="PROSITE" id="PS00094">
    <property type="entry name" value="C5_MTASE_1"/>
    <property type="match status" value="1"/>
</dbReference>
<comment type="similarity">
    <text evidence="8">Belongs to the class I-like SAM-binding methyltransferase superfamily. C5-methyltransferase family.</text>
</comment>
<dbReference type="Gene3D" id="3.40.50.150">
    <property type="entry name" value="Vaccinia Virus protein VP39"/>
    <property type="match status" value="1"/>
</dbReference>
<keyword evidence="5" id="KW-0677">Repeat</keyword>
<dbReference type="PANTHER" id="PTHR23068">
    <property type="entry name" value="DNA CYTOSINE-5- -METHYLTRANSFERASE 3-RELATED"/>
    <property type="match status" value="1"/>
</dbReference>
<dbReference type="PANTHER" id="PTHR23068:SF25">
    <property type="entry name" value="DNA (CYTOSINE-5)-METHYLTRANSFERASE DRM2"/>
    <property type="match status" value="1"/>
</dbReference>
<dbReference type="InterPro" id="IPR029063">
    <property type="entry name" value="SAM-dependent_MTases_sf"/>
</dbReference>
<evidence type="ECO:0000256" key="4">
    <source>
        <dbReference type="ARBA" id="ARBA00022691"/>
    </source>
</evidence>
<dbReference type="GO" id="GO:0009307">
    <property type="term" value="P:DNA restriction-modification system"/>
    <property type="evidence" value="ECO:0007669"/>
    <property type="project" value="UniProtKB-KW"/>
</dbReference>
<organism evidence="10 11">
    <name type="scientific">Mediterraneibacter gnavus</name>
    <name type="common">Ruminococcus gnavus</name>
    <dbReference type="NCBI Taxonomy" id="33038"/>
    <lineage>
        <taxon>Bacteria</taxon>
        <taxon>Bacillati</taxon>
        <taxon>Bacillota</taxon>
        <taxon>Clostridia</taxon>
        <taxon>Lachnospirales</taxon>
        <taxon>Lachnospiraceae</taxon>
        <taxon>Mediterraneibacter</taxon>
    </lineage>
</organism>
<proteinExistence type="inferred from homology"/>
<evidence type="ECO:0000256" key="8">
    <source>
        <dbReference type="PROSITE-ProRule" id="PRU01016"/>
    </source>
</evidence>
<evidence type="ECO:0000256" key="3">
    <source>
        <dbReference type="ARBA" id="ARBA00022679"/>
    </source>
</evidence>
<feature type="domain" description="SAM-dependent MTase DRM-type" evidence="9">
    <location>
        <begin position="1"/>
        <end position="132"/>
    </location>
</feature>
<protein>
    <recommendedName>
        <fullName evidence="1">DNA (cytosine-5-)-methyltransferase</fullName>
        <ecNumber evidence="1">2.1.1.37</ecNumber>
    </recommendedName>
</protein>
<keyword evidence="2 8" id="KW-0489">Methyltransferase</keyword>
<evidence type="ECO:0000313" key="11">
    <source>
        <dbReference type="Proteomes" id="UP001297422"/>
    </source>
</evidence>
<dbReference type="InterPro" id="IPR001525">
    <property type="entry name" value="C5_MeTfrase"/>
</dbReference>
<sequence length="308" mass="35553">MNRITVLSLFDGISCGQLALKRAGIKVEKYYASEIKKIAIKVTMEHFPDTVQIGDIEKVRYNRETKELITENGVYQTEGIDLVIGGSPCQNFSIARVSMGTKEIEGLKGDKSKLFYEYLRILREVQPKYFLLENVKMKKASENELNQYMGVNGLHINSELVTFAKRPRIYWTNIQGVKAPEDKKINFQDFKDTDPEYCKDFKVKRTPSRERMWNSGKGRETESNCENITNAEKIGCITRKQDRCPNSGLIEFEDFCRYLTRREIELAQTLPIGYTDSLTYNQMQDVCGDGWTVDVITHILRYAKETLN</sequence>
<keyword evidence="7" id="KW-0238">DNA-binding</keyword>